<keyword evidence="1" id="KW-0472">Membrane</keyword>
<accession>A0A2H0XFX1</accession>
<keyword evidence="1" id="KW-0812">Transmembrane</keyword>
<comment type="caution">
    <text evidence="2">The sequence shown here is derived from an EMBL/GenBank/DDBJ whole genome shotgun (WGS) entry which is preliminary data.</text>
</comment>
<evidence type="ECO:0000313" key="3">
    <source>
        <dbReference type="Proteomes" id="UP000230340"/>
    </source>
</evidence>
<dbReference type="EMBL" id="PEYT01000021">
    <property type="protein sequence ID" value="PIS23029.1"/>
    <property type="molecule type" value="Genomic_DNA"/>
</dbReference>
<feature type="transmembrane region" description="Helical" evidence="1">
    <location>
        <begin position="25"/>
        <end position="48"/>
    </location>
</feature>
<dbReference type="AlphaFoldDB" id="A0A2H0XFX1"/>
<proteinExistence type="predicted"/>
<gene>
    <name evidence="2" type="ORF">COT49_02390</name>
</gene>
<keyword evidence="1" id="KW-1133">Transmembrane helix</keyword>
<organism evidence="2 3">
    <name type="scientific">candidate division WWE3 bacterium CG08_land_8_20_14_0_20_40_13</name>
    <dbReference type="NCBI Taxonomy" id="1975084"/>
    <lineage>
        <taxon>Bacteria</taxon>
        <taxon>Katanobacteria</taxon>
    </lineage>
</organism>
<protein>
    <submittedName>
        <fullName evidence="2">Uncharacterized protein</fullName>
    </submittedName>
</protein>
<reference evidence="3" key="1">
    <citation type="submission" date="2017-09" db="EMBL/GenBank/DDBJ databases">
        <title>Depth-based differentiation of microbial function through sediment-hosted aquifers and enrichment of novel symbionts in the deep terrestrial subsurface.</title>
        <authorList>
            <person name="Probst A.J."/>
            <person name="Ladd B."/>
            <person name="Jarett J.K."/>
            <person name="Geller-Mcgrath D.E."/>
            <person name="Sieber C.M.K."/>
            <person name="Emerson J.B."/>
            <person name="Anantharaman K."/>
            <person name="Thomas B.C."/>
            <person name="Malmstrom R."/>
            <person name="Stieglmeier M."/>
            <person name="Klingl A."/>
            <person name="Woyke T."/>
            <person name="Ryan C.M."/>
            <person name="Banfield J.F."/>
        </authorList>
    </citation>
    <scope>NUCLEOTIDE SEQUENCE [LARGE SCALE GENOMIC DNA]</scope>
</reference>
<feature type="transmembrane region" description="Helical" evidence="1">
    <location>
        <begin position="68"/>
        <end position="87"/>
    </location>
</feature>
<dbReference type="Proteomes" id="UP000230340">
    <property type="component" value="Unassembled WGS sequence"/>
</dbReference>
<dbReference type="InterPro" id="IPR043716">
    <property type="entry name" value="DUF5657"/>
</dbReference>
<evidence type="ECO:0000313" key="2">
    <source>
        <dbReference type="EMBL" id="PIS23029.1"/>
    </source>
</evidence>
<evidence type="ECO:0000256" key="1">
    <source>
        <dbReference type="SAM" id="Phobius"/>
    </source>
</evidence>
<name>A0A2H0XFX1_UNCKA</name>
<dbReference type="Pfam" id="PF18901">
    <property type="entry name" value="DUF5657"/>
    <property type="match status" value="1"/>
</dbReference>
<sequence>MSNSNGLDLSLVFPVSFGNVVIDPWVIAEVFLVASLFVYCAYASLVVWQVYIMSETISTPISPYLKSFAWLHLVLALSLFASVIFYWI</sequence>